<dbReference type="EMBL" id="JAUUTY010000007">
    <property type="protein sequence ID" value="KAK1607212.1"/>
    <property type="molecule type" value="Genomic_DNA"/>
</dbReference>
<evidence type="ECO:0000313" key="7">
    <source>
        <dbReference type="EMBL" id="KAK1607212.1"/>
    </source>
</evidence>
<evidence type="ECO:0000256" key="6">
    <source>
        <dbReference type="SAM" id="MobiDB-lite"/>
    </source>
</evidence>
<feature type="region of interest" description="Disordered" evidence="6">
    <location>
        <begin position="338"/>
        <end position="379"/>
    </location>
</feature>
<dbReference type="GO" id="GO:0003677">
    <property type="term" value="F:DNA binding"/>
    <property type="evidence" value="ECO:0007669"/>
    <property type="project" value="UniProtKB-KW"/>
</dbReference>
<gene>
    <name evidence="7" type="ORF">QYE76_030885</name>
</gene>
<feature type="compositionally biased region" description="Low complexity" evidence="6">
    <location>
        <begin position="411"/>
        <end position="422"/>
    </location>
</feature>
<feature type="region of interest" description="Disordered" evidence="6">
    <location>
        <begin position="755"/>
        <end position="774"/>
    </location>
</feature>
<sequence length="805" mass="87637">MSTFRRNFLFSALKPLLRDSTQCLEVDGILDLRAGGPHRPGTISSGLYRKGKTSAVGAMERKATTHVGSWLSLSCVPSPAKQVGTSRFRAEAMGNENSAPPAAGAWPDLQHKKRNATAELGRDRPGTETLGPLLKRKIKTAADQAASMLMPPPSSKCLYKHKATHQLGGDLLMNMAETAAPLLKWMQNGANEAAVRTMVPAPSSENLYKHEAMGQLGGDLLMNLDETSVPLLKWIKNDPDEAAVKTMVLPPSSENLLKHKATGQLGGTLFSKQTETAKPSLVKRIATAADEASAEAATKLLSAPPSGCLYKLKSKDQPGRNHPRLAGFNMIKAADPLTEQERMSQRATTPAPAPASHSPASAPVPVPAPFTASTQQSPTSALVPVEAPYTTHAQQAPASALVPLAAPFTAPAQQSPASAPVPLEAPFTAPAQQSPASAPARVPAQAHAPAPARSPRSQLIAVATRVVTRTHLKAMFKLPKSISKDLNAGRRGKISLVMESEGLTVEGRYSVSPTDGRLAVTSRWKKFIDGAKLRIGSKLKMEPYVQTETYDLENGGSLVFERDLYLVSERLERPPPKFHGVRIHDTPTGEQQWMITADLKGSSEPPISERILFSFKACNWPDGLAHALQEGLARVCGQHIAALRGSRFAYFARHDTMGEPMAPSSHPVLMIHVGHLDLMLHETRKDLERTRVHNQHAQMTVAHHAEAIRMLAKDRKLLRLQRAKKDATIRRLREKIRTLEVTVRTQQDQIQELEEDGEDIQGGDDFLSDDNDFEDDEFTDEEDYAFLEPEEDGIITIDVDIDIEG</sequence>
<keyword evidence="4" id="KW-0804">Transcription</keyword>
<evidence type="ECO:0000256" key="4">
    <source>
        <dbReference type="ARBA" id="ARBA00023163"/>
    </source>
</evidence>
<dbReference type="AlphaFoldDB" id="A0AAD8QT29"/>
<name>A0AAD8QT29_LOLMU</name>
<keyword evidence="3" id="KW-0238">DNA-binding</keyword>
<evidence type="ECO:0000313" key="8">
    <source>
        <dbReference type="Proteomes" id="UP001231189"/>
    </source>
</evidence>
<dbReference type="GO" id="GO:0005634">
    <property type="term" value="C:nucleus"/>
    <property type="evidence" value="ECO:0007669"/>
    <property type="project" value="UniProtKB-SubCell"/>
</dbReference>
<keyword evidence="5" id="KW-0539">Nucleus</keyword>
<dbReference type="InterPro" id="IPR015300">
    <property type="entry name" value="DNA-bd_pseudobarrel_sf"/>
</dbReference>
<feature type="compositionally biased region" description="Low complexity" evidence="6">
    <location>
        <begin position="347"/>
        <end position="361"/>
    </location>
</feature>
<accession>A0AAD8QT29</accession>
<evidence type="ECO:0000256" key="3">
    <source>
        <dbReference type="ARBA" id="ARBA00023125"/>
    </source>
</evidence>
<feature type="compositionally biased region" description="Low complexity" evidence="6">
    <location>
        <begin position="429"/>
        <end position="457"/>
    </location>
</feature>
<keyword evidence="8" id="KW-1185">Reference proteome</keyword>
<comment type="subcellular location">
    <subcellularLocation>
        <location evidence="1">Nucleus</location>
    </subcellularLocation>
</comment>
<keyword evidence="2" id="KW-0805">Transcription regulation</keyword>
<dbReference type="SUPFAM" id="SSF101936">
    <property type="entry name" value="DNA-binding pseudobarrel domain"/>
    <property type="match status" value="1"/>
</dbReference>
<reference evidence="7" key="1">
    <citation type="submission" date="2023-07" db="EMBL/GenBank/DDBJ databases">
        <title>A chromosome-level genome assembly of Lolium multiflorum.</title>
        <authorList>
            <person name="Chen Y."/>
            <person name="Copetti D."/>
            <person name="Kolliker R."/>
            <person name="Studer B."/>
        </authorList>
    </citation>
    <scope>NUCLEOTIDE SEQUENCE</scope>
    <source>
        <strain evidence="7">02402/16</strain>
        <tissue evidence="7">Leaf</tissue>
    </source>
</reference>
<comment type="caution">
    <text evidence="7">The sequence shown here is derived from an EMBL/GenBank/DDBJ whole genome shotgun (WGS) entry which is preliminary data.</text>
</comment>
<evidence type="ECO:0000256" key="2">
    <source>
        <dbReference type="ARBA" id="ARBA00023015"/>
    </source>
</evidence>
<protein>
    <submittedName>
        <fullName evidence="7">Uncharacterized protein</fullName>
    </submittedName>
</protein>
<evidence type="ECO:0000256" key="1">
    <source>
        <dbReference type="ARBA" id="ARBA00004123"/>
    </source>
</evidence>
<dbReference type="Proteomes" id="UP001231189">
    <property type="component" value="Unassembled WGS sequence"/>
</dbReference>
<proteinExistence type="predicted"/>
<evidence type="ECO:0000256" key="5">
    <source>
        <dbReference type="ARBA" id="ARBA00023242"/>
    </source>
</evidence>
<organism evidence="7 8">
    <name type="scientific">Lolium multiflorum</name>
    <name type="common">Italian ryegrass</name>
    <name type="synonym">Lolium perenne subsp. multiflorum</name>
    <dbReference type="NCBI Taxonomy" id="4521"/>
    <lineage>
        <taxon>Eukaryota</taxon>
        <taxon>Viridiplantae</taxon>
        <taxon>Streptophyta</taxon>
        <taxon>Embryophyta</taxon>
        <taxon>Tracheophyta</taxon>
        <taxon>Spermatophyta</taxon>
        <taxon>Magnoliopsida</taxon>
        <taxon>Liliopsida</taxon>
        <taxon>Poales</taxon>
        <taxon>Poaceae</taxon>
        <taxon>BOP clade</taxon>
        <taxon>Pooideae</taxon>
        <taxon>Poodae</taxon>
        <taxon>Poeae</taxon>
        <taxon>Poeae Chloroplast Group 2 (Poeae type)</taxon>
        <taxon>Loliodinae</taxon>
        <taxon>Loliinae</taxon>
        <taxon>Lolium</taxon>
    </lineage>
</organism>
<feature type="region of interest" description="Disordered" evidence="6">
    <location>
        <begin position="411"/>
        <end position="457"/>
    </location>
</feature>